<gene>
    <name evidence="2" type="ORF">GCM10010964_20620</name>
</gene>
<evidence type="ECO:0000256" key="1">
    <source>
        <dbReference type="SAM" id="MobiDB-lite"/>
    </source>
</evidence>
<dbReference type="Proteomes" id="UP000597507">
    <property type="component" value="Unassembled WGS sequence"/>
</dbReference>
<keyword evidence="3" id="KW-1185">Reference proteome</keyword>
<evidence type="ECO:0000313" key="2">
    <source>
        <dbReference type="EMBL" id="GGG32569.1"/>
    </source>
</evidence>
<proteinExistence type="predicted"/>
<sequence>MGKTENSAGLGEKRRLAPVGFDQVDRSFRDQGEYEAGEAGTGAEIDKWAPDGQQGPELQGIDDVSPFDRTFVALCDEIDPPVPIQQ</sequence>
<reference evidence="2 3" key="1">
    <citation type="journal article" date="2014" name="Int. J. Syst. Evol. Microbiol.">
        <title>Complete genome sequence of Corynebacterium casei LMG S-19264T (=DSM 44701T), isolated from a smear-ripened cheese.</title>
        <authorList>
            <consortium name="US DOE Joint Genome Institute (JGI-PGF)"/>
            <person name="Walter F."/>
            <person name="Albersmeier A."/>
            <person name="Kalinowski J."/>
            <person name="Ruckert C."/>
        </authorList>
    </citation>
    <scope>NUCLEOTIDE SEQUENCE [LARGE SCALE GENOMIC DNA]</scope>
    <source>
        <strain evidence="2 3">CGMCC 1.16330</strain>
    </source>
</reference>
<feature type="region of interest" description="Disordered" evidence="1">
    <location>
        <begin position="1"/>
        <end position="63"/>
    </location>
</feature>
<feature type="compositionally biased region" description="Basic and acidic residues" evidence="1">
    <location>
        <begin position="23"/>
        <end position="32"/>
    </location>
</feature>
<comment type="caution">
    <text evidence="2">The sequence shown here is derived from an EMBL/GenBank/DDBJ whole genome shotgun (WGS) entry which is preliminary data.</text>
</comment>
<name>A0A8J3EDP7_9PROT</name>
<organism evidence="2 3">
    <name type="scientific">Caldovatus sediminis</name>
    <dbReference type="NCBI Taxonomy" id="2041189"/>
    <lineage>
        <taxon>Bacteria</taxon>
        <taxon>Pseudomonadati</taxon>
        <taxon>Pseudomonadota</taxon>
        <taxon>Alphaproteobacteria</taxon>
        <taxon>Acetobacterales</taxon>
        <taxon>Roseomonadaceae</taxon>
        <taxon>Caldovatus</taxon>
    </lineage>
</organism>
<dbReference type="AlphaFoldDB" id="A0A8J3EDP7"/>
<protein>
    <submittedName>
        <fullName evidence="2">Uncharacterized protein</fullName>
    </submittedName>
</protein>
<dbReference type="EMBL" id="BMKS01000005">
    <property type="protein sequence ID" value="GGG32569.1"/>
    <property type="molecule type" value="Genomic_DNA"/>
</dbReference>
<accession>A0A8J3EDP7</accession>
<evidence type="ECO:0000313" key="3">
    <source>
        <dbReference type="Proteomes" id="UP000597507"/>
    </source>
</evidence>